<feature type="non-terminal residue" evidence="2">
    <location>
        <position position="1"/>
    </location>
</feature>
<dbReference type="Proteomes" id="UP000257109">
    <property type="component" value="Unassembled WGS sequence"/>
</dbReference>
<proteinExistence type="predicted"/>
<reference evidence="2" key="1">
    <citation type="submission" date="2018-05" db="EMBL/GenBank/DDBJ databases">
        <title>Draft genome of Mucuna pruriens seed.</title>
        <authorList>
            <person name="Nnadi N.E."/>
            <person name="Vos R."/>
            <person name="Hasami M.H."/>
            <person name="Devisetty U.K."/>
            <person name="Aguiy J.C."/>
        </authorList>
    </citation>
    <scope>NUCLEOTIDE SEQUENCE [LARGE SCALE GENOMIC DNA]</scope>
    <source>
        <strain evidence="2">JCA_2017</strain>
    </source>
</reference>
<evidence type="ECO:0000313" key="2">
    <source>
        <dbReference type="EMBL" id="RDX96589.1"/>
    </source>
</evidence>
<keyword evidence="3" id="KW-1185">Reference proteome</keyword>
<sequence length="209" mass="24061">MRQLKELKRKELEELQEKEKREKEFKERGEFEEVLPKKKCLASNGNQLKLSSMLVPQGLKKFDDTSTPLSLMPEEELYMKNCTRSLIGQSNLDQNMRSNSIQGEDDAYMREHGKNHPRSLCKVEEEAPRGKDSIFYLSKMKAYKGSLEGNEVDLLGKNKFGFDDGSIPKPPLGHSKKCKSAFSIVPLPWRYGMISKKELRNLMALLLFN</sequence>
<comment type="caution">
    <text evidence="2">The sequence shown here is derived from an EMBL/GenBank/DDBJ whole genome shotgun (WGS) entry which is preliminary data.</text>
</comment>
<gene>
    <name evidence="2" type="ORF">CR513_20727</name>
</gene>
<feature type="coiled-coil region" evidence="1">
    <location>
        <begin position="1"/>
        <end position="29"/>
    </location>
</feature>
<keyword evidence="1" id="KW-0175">Coiled coil</keyword>
<dbReference type="EMBL" id="QJKJ01003850">
    <property type="protein sequence ID" value="RDX96589.1"/>
    <property type="molecule type" value="Genomic_DNA"/>
</dbReference>
<dbReference type="AlphaFoldDB" id="A0A371H1D3"/>
<organism evidence="2 3">
    <name type="scientific">Mucuna pruriens</name>
    <name type="common">Velvet bean</name>
    <name type="synonym">Dolichos pruriens</name>
    <dbReference type="NCBI Taxonomy" id="157652"/>
    <lineage>
        <taxon>Eukaryota</taxon>
        <taxon>Viridiplantae</taxon>
        <taxon>Streptophyta</taxon>
        <taxon>Embryophyta</taxon>
        <taxon>Tracheophyta</taxon>
        <taxon>Spermatophyta</taxon>
        <taxon>Magnoliopsida</taxon>
        <taxon>eudicotyledons</taxon>
        <taxon>Gunneridae</taxon>
        <taxon>Pentapetalae</taxon>
        <taxon>rosids</taxon>
        <taxon>fabids</taxon>
        <taxon>Fabales</taxon>
        <taxon>Fabaceae</taxon>
        <taxon>Papilionoideae</taxon>
        <taxon>50 kb inversion clade</taxon>
        <taxon>NPAAA clade</taxon>
        <taxon>indigoferoid/millettioid clade</taxon>
        <taxon>Phaseoleae</taxon>
        <taxon>Mucuna</taxon>
    </lineage>
</organism>
<evidence type="ECO:0000313" key="3">
    <source>
        <dbReference type="Proteomes" id="UP000257109"/>
    </source>
</evidence>
<name>A0A371H1D3_MUCPR</name>
<evidence type="ECO:0000256" key="1">
    <source>
        <dbReference type="SAM" id="Coils"/>
    </source>
</evidence>
<accession>A0A371H1D3</accession>
<protein>
    <submittedName>
        <fullName evidence="2">Uncharacterized protein</fullName>
    </submittedName>
</protein>